<feature type="compositionally biased region" description="Basic and acidic residues" evidence="1">
    <location>
        <begin position="41"/>
        <end position="52"/>
    </location>
</feature>
<proteinExistence type="predicted"/>
<feature type="region of interest" description="Disordered" evidence="1">
    <location>
        <begin position="21"/>
        <end position="52"/>
    </location>
</feature>
<dbReference type="AlphaFoldDB" id="A0A154BMM3"/>
<name>A0A154BMM3_ANASB</name>
<dbReference type="RefSeq" id="WP_066244584.1">
    <property type="nucleotide sequence ID" value="NZ_LSGP01000025.1"/>
</dbReference>
<organism evidence="2 3">
    <name type="scientific">Anaerosporomusa subterranea</name>
    <dbReference type="NCBI Taxonomy" id="1794912"/>
    <lineage>
        <taxon>Bacteria</taxon>
        <taxon>Bacillati</taxon>
        <taxon>Bacillota</taxon>
        <taxon>Negativicutes</taxon>
        <taxon>Acetonemataceae</taxon>
        <taxon>Anaerosporomusa</taxon>
    </lineage>
</organism>
<comment type="caution">
    <text evidence="2">The sequence shown here is derived from an EMBL/GenBank/DDBJ whole genome shotgun (WGS) entry which is preliminary data.</text>
</comment>
<dbReference type="EMBL" id="LSGP01000025">
    <property type="protein sequence ID" value="KYZ75125.1"/>
    <property type="molecule type" value="Genomic_DNA"/>
</dbReference>
<evidence type="ECO:0000313" key="2">
    <source>
        <dbReference type="EMBL" id="KYZ75125.1"/>
    </source>
</evidence>
<protein>
    <submittedName>
        <fullName evidence="2">Uncharacterized protein</fullName>
    </submittedName>
</protein>
<evidence type="ECO:0000256" key="1">
    <source>
        <dbReference type="SAM" id="MobiDB-lite"/>
    </source>
</evidence>
<sequence>MAETVKRVGATSKVSAVRPLGLLDSLTDRPKPNKKRINKPSQDKDKVEDNRCQIKDGMHIDCNV</sequence>
<dbReference type="Proteomes" id="UP000076268">
    <property type="component" value="Unassembled WGS sequence"/>
</dbReference>
<keyword evidence="3" id="KW-1185">Reference proteome</keyword>
<evidence type="ECO:0000313" key="3">
    <source>
        <dbReference type="Proteomes" id="UP000076268"/>
    </source>
</evidence>
<reference evidence="2 3" key="1">
    <citation type="submission" date="2016-02" db="EMBL/GenBank/DDBJ databases">
        <title>Anaerosporomusa subterraneum gen. nov., sp. nov., a spore-forming obligate anaerobe isolated from saprolite.</title>
        <authorList>
            <person name="Choi J.K."/>
            <person name="Shah M."/>
            <person name="Yee N."/>
        </authorList>
    </citation>
    <scope>NUCLEOTIDE SEQUENCE [LARGE SCALE GENOMIC DNA]</scope>
    <source>
        <strain evidence="2 3">RU4</strain>
    </source>
</reference>
<accession>A0A154BMM3</accession>
<gene>
    <name evidence="2" type="ORF">AXX12_13180</name>
</gene>